<evidence type="ECO:0000256" key="1">
    <source>
        <dbReference type="ARBA" id="ARBA00004067"/>
    </source>
</evidence>
<dbReference type="HAMAP" id="MF_01588">
    <property type="entry name" value="DNA_ligase_A"/>
    <property type="match status" value="1"/>
</dbReference>
<dbReference type="GO" id="GO:0006260">
    <property type="term" value="P:DNA replication"/>
    <property type="evidence" value="ECO:0007669"/>
    <property type="project" value="UniProtKB-KW"/>
</dbReference>
<dbReference type="Gene3D" id="2.40.50.140">
    <property type="entry name" value="Nucleic acid-binding proteins"/>
    <property type="match status" value="1"/>
</dbReference>
<dbReference type="CDD" id="cd17748">
    <property type="entry name" value="BRCT_DNA_ligase_like"/>
    <property type="match status" value="1"/>
</dbReference>
<feature type="binding site" evidence="14">
    <location>
        <position position="411"/>
    </location>
    <ligand>
        <name>Zn(2+)</name>
        <dbReference type="ChEBI" id="CHEBI:29105"/>
    </ligand>
</feature>
<dbReference type="PANTHER" id="PTHR23389:SF9">
    <property type="entry name" value="DNA LIGASE"/>
    <property type="match status" value="1"/>
</dbReference>
<evidence type="ECO:0000256" key="8">
    <source>
        <dbReference type="ARBA" id="ARBA00022833"/>
    </source>
</evidence>
<dbReference type="Pfam" id="PF03120">
    <property type="entry name" value="OB_DNA_ligase"/>
    <property type="match status" value="1"/>
</dbReference>
<evidence type="ECO:0000256" key="15">
    <source>
        <dbReference type="RuleBase" id="RU000618"/>
    </source>
</evidence>
<dbReference type="FunFam" id="1.10.150.20:FF:000006">
    <property type="entry name" value="DNA ligase"/>
    <property type="match status" value="1"/>
</dbReference>
<dbReference type="InterPro" id="IPR018239">
    <property type="entry name" value="DNA_ligase_AS"/>
</dbReference>
<dbReference type="PROSITE" id="PS50172">
    <property type="entry name" value="BRCT"/>
    <property type="match status" value="1"/>
</dbReference>
<dbReference type="SUPFAM" id="SSF52113">
    <property type="entry name" value="BRCT domain"/>
    <property type="match status" value="1"/>
</dbReference>
<feature type="active site" description="N6-AMP-lysine intermediate" evidence="14">
    <location>
        <position position="119"/>
    </location>
</feature>
<keyword evidence="9 14" id="KW-0460">Magnesium</keyword>
<evidence type="ECO:0000256" key="12">
    <source>
        <dbReference type="ARBA" id="ARBA00034005"/>
    </source>
</evidence>
<dbReference type="Proteomes" id="UP000176952">
    <property type="component" value="Unassembled WGS sequence"/>
</dbReference>
<dbReference type="InterPro" id="IPR010994">
    <property type="entry name" value="RuvA_2-like"/>
</dbReference>
<dbReference type="EMBL" id="MHKD01000014">
    <property type="protein sequence ID" value="OGY84444.1"/>
    <property type="molecule type" value="Genomic_DNA"/>
</dbReference>
<dbReference type="Gene3D" id="1.10.150.20">
    <property type="entry name" value="5' to 3' exonuclease, C-terminal subdomain"/>
    <property type="match status" value="2"/>
</dbReference>
<dbReference type="InterPro" id="IPR041663">
    <property type="entry name" value="DisA/LigA_HHH"/>
</dbReference>
<feature type="binding site" evidence="14">
    <location>
        <begin position="85"/>
        <end position="86"/>
    </location>
    <ligand>
        <name>NAD(+)</name>
        <dbReference type="ChEBI" id="CHEBI:57540"/>
    </ligand>
</feature>
<comment type="cofactor">
    <cofactor evidence="14">
        <name>Mg(2+)</name>
        <dbReference type="ChEBI" id="CHEBI:18420"/>
    </cofactor>
    <cofactor evidence="14">
        <name>Mn(2+)</name>
        <dbReference type="ChEBI" id="CHEBI:29035"/>
    </cofactor>
</comment>
<keyword evidence="7 14" id="KW-0227">DNA damage</keyword>
<dbReference type="STRING" id="1798542.A3F54_00705"/>
<dbReference type="InterPro" id="IPR013840">
    <property type="entry name" value="DNAligase_N"/>
</dbReference>
<keyword evidence="5 14" id="KW-0235">DNA replication</keyword>
<comment type="function">
    <text evidence="1 14">DNA ligase that catalyzes the formation of phosphodiester linkages between 5'-phosphoryl and 3'-hydroxyl groups in double-stranded DNA using NAD as a coenzyme and as the energy source for the reaction. It is essential for DNA replication and repair of damaged DNA.</text>
</comment>
<dbReference type="PROSITE" id="PS01056">
    <property type="entry name" value="DNA_LIGASE_N2"/>
    <property type="match status" value="1"/>
</dbReference>
<dbReference type="InterPro" id="IPR001357">
    <property type="entry name" value="BRCT_dom"/>
</dbReference>
<comment type="catalytic activity">
    <reaction evidence="12 14 15">
        <text>NAD(+) + (deoxyribonucleotide)n-3'-hydroxyl + 5'-phospho-(deoxyribonucleotide)m = (deoxyribonucleotide)n+m + AMP + beta-nicotinamide D-nucleotide.</text>
        <dbReference type="EC" id="6.5.1.2"/>
    </reaction>
</comment>
<dbReference type="GO" id="GO:0005829">
    <property type="term" value="C:cytosol"/>
    <property type="evidence" value="ECO:0007669"/>
    <property type="project" value="TreeGrafter"/>
</dbReference>
<evidence type="ECO:0000256" key="4">
    <source>
        <dbReference type="ARBA" id="ARBA00022598"/>
    </source>
</evidence>
<dbReference type="Gene3D" id="6.20.10.30">
    <property type="match status" value="1"/>
</dbReference>
<keyword evidence="11 14" id="KW-0234">DNA repair</keyword>
<evidence type="ECO:0000256" key="11">
    <source>
        <dbReference type="ARBA" id="ARBA00023204"/>
    </source>
</evidence>
<name>A0A1G2B5G6_9BACT</name>
<dbReference type="GO" id="GO:0003911">
    <property type="term" value="F:DNA ligase (NAD+) activity"/>
    <property type="evidence" value="ECO:0007669"/>
    <property type="project" value="UniProtKB-UniRule"/>
</dbReference>
<dbReference type="FunFam" id="1.10.150.20:FF:000007">
    <property type="entry name" value="DNA ligase"/>
    <property type="match status" value="1"/>
</dbReference>
<gene>
    <name evidence="14" type="primary">ligA</name>
    <name evidence="17" type="ORF">A3F54_00705</name>
</gene>
<proteinExistence type="inferred from homology"/>
<dbReference type="SMART" id="SM00532">
    <property type="entry name" value="LIGANc"/>
    <property type="match status" value="1"/>
</dbReference>
<organism evidence="17 18">
    <name type="scientific">Candidatus Kerfeldbacteria bacterium RIFCSPHIGHO2_12_FULL_48_17</name>
    <dbReference type="NCBI Taxonomy" id="1798542"/>
    <lineage>
        <taxon>Bacteria</taxon>
        <taxon>Candidatus Kerfeldiibacteriota</taxon>
    </lineage>
</organism>
<feature type="binding site" evidence="14">
    <location>
        <position position="140"/>
    </location>
    <ligand>
        <name>NAD(+)</name>
        <dbReference type="ChEBI" id="CHEBI:57540"/>
    </ligand>
</feature>
<sequence>MKLTKNQAQNRIKKLREEIEHHRYLYHVLDKQEISDAARDSLMRELSEIEKQFPELVSADSPTQRVAGKPLEELKKVEHAHRILSLQDAFTAVDLADWQSRNERLLKAPIKGGYYAELKLDGLAVVLTYKNGALVRGATRGDGQVGEDVTQNLRTVQSIPLKLKGKFPPLLEVRGEILMSKKAFAQTNKQQAKLGLPLYANPRNTAAGSIRQLDATVTAKRQLVCVVFEILNNIGQSTHEEVHEKLAAFGFKTSPYNERCRDLKQVEKYLQKWEKRRETLPFQTDGAVVVVNDIALEKALGSVGKAERWMIAYKFPAEQAITVVEDIQVQVGRTGVLTPVAHLKPVLVAGSTVARATLHNQDEIDRLDVRVGDTVVVQKAGDIIPDIVQVLKRLRPKAARKFHIPKKCPFCGSAVAKKPDEVAYYCTNKKCFALEREKLYHFVSKHAFDIDGLGPKIIDQLLDAQVIQTAADIFDLTADDLLPLERFADTSVANLLGAIARAKHVSLARFLYALGIRHVGEETAIALAGAFGTLTAVSQASEAALNEVEDVGGVVAKSIVEYFSDEHNKKLVTDLVAAGVKVAKEKVVARAGKLTGKTFVITGTLASMSRDEAKEKIRAAGGKVAGSVSQATSYVVAGAEPGSKYEKAKKLGVKILNEKDFLALLK</sequence>
<protein>
    <recommendedName>
        <fullName evidence="3 14">DNA ligase</fullName>
        <ecNumber evidence="2 14">6.5.1.2</ecNumber>
    </recommendedName>
    <alternativeName>
        <fullName evidence="14">Polydeoxyribonucleotide synthase [NAD(+)]</fullName>
    </alternativeName>
</protein>
<dbReference type="EC" id="6.5.1.2" evidence="2 14"/>
<evidence type="ECO:0000256" key="7">
    <source>
        <dbReference type="ARBA" id="ARBA00022763"/>
    </source>
</evidence>
<evidence type="ECO:0000256" key="13">
    <source>
        <dbReference type="ARBA" id="ARBA00060881"/>
    </source>
</evidence>
<keyword evidence="8 14" id="KW-0862">Zinc</keyword>
<dbReference type="Gene3D" id="3.30.470.30">
    <property type="entry name" value="DNA ligase/mRNA capping enzyme"/>
    <property type="match status" value="1"/>
</dbReference>
<dbReference type="NCBIfam" id="NF005932">
    <property type="entry name" value="PRK07956.1"/>
    <property type="match status" value="1"/>
</dbReference>
<comment type="similarity">
    <text evidence="13 14">Belongs to the NAD-dependent DNA ligase family. LigA subfamily.</text>
</comment>
<feature type="binding site" evidence="14">
    <location>
        <position position="431"/>
    </location>
    <ligand>
        <name>Zn(2+)</name>
        <dbReference type="ChEBI" id="CHEBI:29105"/>
    </ligand>
</feature>
<feature type="binding site" evidence="14">
    <location>
        <position position="426"/>
    </location>
    <ligand>
        <name>Zn(2+)</name>
        <dbReference type="ChEBI" id="CHEBI:29105"/>
    </ligand>
</feature>
<keyword evidence="6 14" id="KW-0479">Metal-binding</keyword>
<dbReference type="SUPFAM" id="SSF47781">
    <property type="entry name" value="RuvA domain 2-like"/>
    <property type="match status" value="1"/>
</dbReference>
<dbReference type="FunFam" id="2.40.50.140:FF:000012">
    <property type="entry name" value="DNA ligase"/>
    <property type="match status" value="1"/>
</dbReference>
<feature type="binding site" evidence="14">
    <location>
        <position position="176"/>
    </location>
    <ligand>
        <name>NAD(+)</name>
        <dbReference type="ChEBI" id="CHEBI:57540"/>
    </ligand>
</feature>
<feature type="binding site" evidence="14">
    <location>
        <position position="408"/>
    </location>
    <ligand>
        <name>Zn(2+)</name>
        <dbReference type="ChEBI" id="CHEBI:29105"/>
    </ligand>
</feature>
<dbReference type="PROSITE" id="PS01055">
    <property type="entry name" value="DNA_LIGASE_N1"/>
    <property type="match status" value="1"/>
</dbReference>
<dbReference type="SUPFAM" id="SSF56091">
    <property type="entry name" value="DNA ligase/mRNA capping enzyme, catalytic domain"/>
    <property type="match status" value="1"/>
</dbReference>
<keyword evidence="4 14" id="KW-0436">Ligase</keyword>
<evidence type="ECO:0000256" key="2">
    <source>
        <dbReference type="ARBA" id="ARBA00012722"/>
    </source>
</evidence>
<feature type="binding site" evidence="14">
    <location>
        <position position="314"/>
    </location>
    <ligand>
        <name>NAD(+)</name>
        <dbReference type="ChEBI" id="CHEBI:57540"/>
    </ligand>
</feature>
<dbReference type="InterPro" id="IPR001679">
    <property type="entry name" value="DNA_ligase"/>
</dbReference>
<evidence type="ECO:0000256" key="5">
    <source>
        <dbReference type="ARBA" id="ARBA00022705"/>
    </source>
</evidence>
<dbReference type="Gene3D" id="1.10.287.610">
    <property type="entry name" value="Helix hairpin bin"/>
    <property type="match status" value="1"/>
</dbReference>
<dbReference type="InterPro" id="IPR033136">
    <property type="entry name" value="DNA_ligase_CS"/>
</dbReference>
<dbReference type="InterPro" id="IPR012340">
    <property type="entry name" value="NA-bd_OB-fold"/>
</dbReference>
<dbReference type="SMART" id="SM00292">
    <property type="entry name" value="BRCT"/>
    <property type="match status" value="1"/>
</dbReference>
<dbReference type="InterPro" id="IPR013839">
    <property type="entry name" value="DNAligase_adenylation"/>
</dbReference>
<feature type="domain" description="BRCT" evidence="16">
    <location>
        <begin position="589"/>
        <end position="666"/>
    </location>
</feature>
<comment type="caution">
    <text evidence="17">The sequence shown here is derived from an EMBL/GenBank/DDBJ whole genome shotgun (WGS) entry which is preliminary data.</text>
</comment>
<dbReference type="Gene3D" id="3.40.50.10190">
    <property type="entry name" value="BRCT domain"/>
    <property type="match status" value="1"/>
</dbReference>
<dbReference type="Pfam" id="PF12826">
    <property type="entry name" value="HHH_2"/>
    <property type="match status" value="1"/>
</dbReference>
<dbReference type="Pfam" id="PF03119">
    <property type="entry name" value="DNA_ligase_ZBD"/>
    <property type="match status" value="1"/>
</dbReference>
<keyword evidence="14" id="KW-0464">Manganese</keyword>
<dbReference type="InterPro" id="IPR004149">
    <property type="entry name" value="Znf_DNAligase_C4"/>
</dbReference>
<dbReference type="InterPro" id="IPR036420">
    <property type="entry name" value="BRCT_dom_sf"/>
</dbReference>
<dbReference type="GO" id="GO:0006281">
    <property type="term" value="P:DNA repair"/>
    <property type="evidence" value="ECO:0007669"/>
    <property type="project" value="UniProtKB-KW"/>
</dbReference>
<dbReference type="Pfam" id="PF00533">
    <property type="entry name" value="BRCT"/>
    <property type="match status" value="1"/>
</dbReference>
<evidence type="ECO:0000256" key="6">
    <source>
        <dbReference type="ARBA" id="ARBA00022723"/>
    </source>
</evidence>
<accession>A0A1G2B5G6</accession>
<comment type="caution">
    <text evidence="14">Lacks conserved residue(s) required for the propagation of feature annotation.</text>
</comment>
<evidence type="ECO:0000256" key="14">
    <source>
        <dbReference type="HAMAP-Rule" id="MF_01588"/>
    </source>
</evidence>
<dbReference type="NCBIfam" id="TIGR00575">
    <property type="entry name" value="dnlj"/>
    <property type="match status" value="1"/>
</dbReference>
<dbReference type="PANTHER" id="PTHR23389">
    <property type="entry name" value="CHROMOSOME TRANSMISSION FIDELITY FACTOR 18"/>
    <property type="match status" value="1"/>
</dbReference>
<dbReference type="AlphaFoldDB" id="A0A1G2B5G6"/>
<dbReference type="CDD" id="cd00114">
    <property type="entry name" value="LIGANc"/>
    <property type="match status" value="1"/>
</dbReference>
<evidence type="ECO:0000313" key="17">
    <source>
        <dbReference type="EMBL" id="OGY84444.1"/>
    </source>
</evidence>
<dbReference type="GO" id="GO:0046872">
    <property type="term" value="F:metal ion binding"/>
    <property type="evidence" value="ECO:0007669"/>
    <property type="project" value="UniProtKB-KW"/>
</dbReference>
<dbReference type="PIRSF" id="PIRSF001604">
    <property type="entry name" value="LigA"/>
    <property type="match status" value="1"/>
</dbReference>
<keyword evidence="10 14" id="KW-0520">NAD</keyword>
<feature type="binding site" evidence="14">
    <location>
        <position position="117"/>
    </location>
    <ligand>
        <name>NAD(+)</name>
        <dbReference type="ChEBI" id="CHEBI:57540"/>
    </ligand>
</feature>
<dbReference type="InterPro" id="IPR004150">
    <property type="entry name" value="NAD_DNA_ligase_OB"/>
</dbReference>
<dbReference type="SUPFAM" id="SSF50249">
    <property type="entry name" value="Nucleic acid-binding proteins"/>
    <property type="match status" value="1"/>
</dbReference>
<evidence type="ECO:0000313" key="18">
    <source>
        <dbReference type="Proteomes" id="UP000176952"/>
    </source>
</evidence>
<evidence type="ECO:0000259" key="16">
    <source>
        <dbReference type="PROSITE" id="PS50172"/>
    </source>
</evidence>
<evidence type="ECO:0000256" key="10">
    <source>
        <dbReference type="ARBA" id="ARBA00023027"/>
    </source>
</evidence>
<evidence type="ECO:0000256" key="3">
    <source>
        <dbReference type="ARBA" id="ARBA00013308"/>
    </source>
</evidence>
<dbReference type="Pfam" id="PF01653">
    <property type="entry name" value="DNA_ligase_aden"/>
    <property type="match status" value="1"/>
</dbReference>
<reference evidence="17 18" key="1">
    <citation type="journal article" date="2016" name="Nat. Commun.">
        <title>Thousands of microbial genomes shed light on interconnected biogeochemical processes in an aquifer system.</title>
        <authorList>
            <person name="Anantharaman K."/>
            <person name="Brown C.T."/>
            <person name="Hug L.A."/>
            <person name="Sharon I."/>
            <person name="Castelle C.J."/>
            <person name="Probst A.J."/>
            <person name="Thomas B.C."/>
            <person name="Singh A."/>
            <person name="Wilkins M.J."/>
            <person name="Karaoz U."/>
            <person name="Brodie E.L."/>
            <person name="Williams K.H."/>
            <person name="Hubbard S.S."/>
            <person name="Banfield J.F."/>
        </authorList>
    </citation>
    <scope>NUCLEOTIDE SEQUENCE [LARGE SCALE GENOMIC DNA]</scope>
</reference>
<evidence type="ECO:0000256" key="9">
    <source>
        <dbReference type="ARBA" id="ARBA00022842"/>
    </source>
</evidence>